<dbReference type="HOGENOM" id="CLU_120745_0_0_1"/>
<proteinExistence type="predicted"/>
<reference evidence="1" key="2">
    <citation type="submission" date="2025-08" db="UniProtKB">
        <authorList>
            <consortium name="Ensembl"/>
        </authorList>
    </citation>
    <scope>IDENTIFICATION</scope>
</reference>
<dbReference type="GeneTree" id="ENSGT00390000001663"/>
<organism evidence="1 2">
    <name type="scientific">Lepisosteus oculatus</name>
    <name type="common">Spotted gar</name>
    <dbReference type="NCBI Taxonomy" id="7918"/>
    <lineage>
        <taxon>Eukaryota</taxon>
        <taxon>Metazoa</taxon>
        <taxon>Chordata</taxon>
        <taxon>Craniata</taxon>
        <taxon>Vertebrata</taxon>
        <taxon>Euteleostomi</taxon>
        <taxon>Actinopterygii</taxon>
        <taxon>Neopterygii</taxon>
        <taxon>Holostei</taxon>
        <taxon>Semionotiformes</taxon>
        <taxon>Lepisosteidae</taxon>
        <taxon>Lepisosteus</taxon>
    </lineage>
</organism>
<dbReference type="Proteomes" id="UP000018468">
    <property type="component" value="Linkage group LG10"/>
</dbReference>
<dbReference type="InterPro" id="IPR003360">
    <property type="entry name" value="US22-like"/>
</dbReference>
<dbReference type="EMBL" id="AHAT01000353">
    <property type="status" value="NOT_ANNOTATED_CDS"/>
    <property type="molecule type" value="Genomic_DNA"/>
</dbReference>
<keyword evidence="2" id="KW-1185">Reference proteome</keyword>
<evidence type="ECO:0000313" key="1">
    <source>
        <dbReference type="Ensembl" id="ENSLOCP00000015546.1"/>
    </source>
</evidence>
<dbReference type="Pfam" id="PF02393">
    <property type="entry name" value="US22"/>
    <property type="match status" value="1"/>
</dbReference>
<sequence length="162" mass="19078">VMGPEFQGTWVMRIGGLEDTVLWGREEMIEAWEELYLPESEKMVVFGAIDNVPCLAMGQQLILMVDSKGNVYAYENEVLHHVTRSLEDFFEDGFSLPWIKSYEKGSYCEPLTEEEYLEFQQREEIQEIKRRTQEYVESKKEEFEEMAAFFDRMLEKTGKLAC</sequence>
<evidence type="ECO:0000313" key="2">
    <source>
        <dbReference type="Proteomes" id="UP000018468"/>
    </source>
</evidence>
<reference evidence="2" key="1">
    <citation type="submission" date="2011-12" db="EMBL/GenBank/DDBJ databases">
        <title>The Draft Genome of Lepisosteus oculatus.</title>
        <authorList>
            <consortium name="The Broad Institute Genome Assembly &amp; Analysis Group"/>
            <consortium name="Computational R&amp;D Group"/>
            <consortium name="and Sequencing Platform"/>
            <person name="Di Palma F."/>
            <person name="Alfoldi J."/>
            <person name="Johnson J."/>
            <person name="Berlin A."/>
            <person name="Gnerre S."/>
            <person name="Jaffe D."/>
            <person name="MacCallum I."/>
            <person name="Young S."/>
            <person name="Walker B.J."/>
            <person name="Lander E.S."/>
            <person name="Lindblad-Toh K."/>
        </authorList>
    </citation>
    <scope>NUCLEOTIDE SEQUENCE [LARGE SCALE GENOMIC DNA]</scope>
</reference>
<dbReference type="Ensembl" id="ENSLOCT00000015575.1">
    <property type="protein sequence ID" value="ENSLOCP00000015546.1"/>
    <property type="gene ID" value="ENSLOCG00000012626.1"/>
</dbReference>
<accession>W5N4I7</accession>
<protein>
    <submittedName>
        <fullName evidence="1">Uncharacterized protein</fullName>
    </submittedName>
</protein>
<dbReference type="AlphaFoldDB" id="W5N4I7"/>
<name>W5N4I7_LEPOC</name>
<dbReference type="Bgee" id="ENSLOCG00000012626">
    <property type="expression patterns" value="Expressed in zone of skin and 13 other cell types or tissues"/>
</dbReference>
<reference evidence="1" key="3">
    <citation type="submission" date="2025-09" db="UniProtKB">
        <authorList>
            <consortium name="Ensembl"/>
        </authorList>
    </citation>
    <scope>IDENTIFICATION</scope>
</reference>